<proteinExistence type="inferred from homology"/>
<dbReference type="PROSITE" id="PS00058">
    <property type="entry name" value="DNA_MISMATCH_REPAIR_1"/>
    <property type="match status" value="1"/>
</dbReference>
<dbReference type="GO" id="GO:0005524">
    <property type="term" value="F:ATP binding"/>
    <property type="evidence" value="ECO:0007669"/>
    <property type="project" value="InterPro"/>
</dbReference>
<evidence type="ECO:0000313" key="3">
    <source>
        <dbReference type="Proteomes" id="UP000499080"/>
    </source>
</evidence>
<dbReference type="Gene3D" id="3.30.565.10">
    <property type="entry name" value="Histidine kinase-like ATPase, C-terminal domain"/>
    <property type="match status" value="1"/>
</dbReference>
<comment type="caution">
    <text evidence="2">The sequence shown here is derived from an EMBL/GenBank/DDBJ whole genome shotgun (WGS) entry which is preliminary data.</text>
</comment>
<dbReference type="GO" id="GO:0006298">
    <property type="term" value="P:mismatch repair"/>
    <property type="evidence" value="ECO:0007669"/>
    <property type="project" value="InterPro"/>
</dbReference>
<comment type="similarity">
    <text evidence="1">Belongs to the DNA mismatch repair MutL/HexB family.</text>
</comment>
<protein>
    <submittedName>
        <fullName evidence="2">PMS1 1</fullName>
    </submittedName>
</protein>
<dbReference type="Proteomes" id="UP000499080">
    <property type="component" value="Unassembled WGS sequence"/>
</dbReference>
<dbReference type="Pfam" id="PF13589">
    <property type="entry name" value="HATPase_c_3"/>
    <property type="match status" value="1"/>
</dbReference>
<dbReference type="GO" id="GO:0030983">
    <property type="term" value="F:mismatched DNA binding"/>
    <property type="evidence" value="ECO:0007669"/>
    <property type="project" value="InterPro"/>
</dbReference>
<evidence type="ECO:0000256" key="1">
    <source>
        <dbReference type="ARBA" id="ARBA00006082"/>
    </source>
</evidence>
<reference evidence="2 3" key="1">
    <citation type="journal article" date="2019" name="Sci. Rep.">
        <title>Orb-weaving spider Araneus ventricosus genome elucidates the spidroin gene catalogue.</title>
        <authorList>
            <person name="Kono N."/>
            <person name="Nakamura H."/>
            <person name="Ohtoshi R."/>
            <person name="Moran D.A.P."/>
            <person name="Shinohara A."/>
            <person name="Yoshida Y."/>
            <person name="Fujiwara M."/>
            <person name="Mori M."/>
            <person name="Tomita M."/>
            <person name="Arakawa K."/>
        </authorList>
    </citation>
    <scope>NUCLEOTIDE SEQUENCE [LARGE SCALE GENOMIC DNA]</scope>
</reference>
<organism evidence="2 3">
    <name type="scientific">Araneus ventricosus</name>
    <name type="common">Orbweaver spider</name>
    <name type="synonym">Epeira ventricosa</name>
    <dbReference type="NCBI Taxonomy" id="182803"/>
    <lineage>
        <taxon>Eukaryota</taxon>
        <taxon>Metazoa</taxon>
        <taxon>Ecdysozoa</taxon>
        <taxon>Arthropoda</taxon>
        <taxon>Chelicerata</taxon>
        <taxon>Arachnida</taxon>
        <taxon>Araneae</taxon>
        <taxon>Araneomorphae</taxon>
        <taxon>Entelegynae</taxon>
        <taxon>Araneoidea</taxon>
        <taxon>Araneidae</taxon>
        <taxon>Araneus</taxon>
    </lineage>
</organism>
<dbReference type="GO" id="GO:0140664">
    <property type="term" value="F:ATP-dependent DNA damage sensor activity"/>
    <property type="evidence" value="ECO:0007669"/>
    <property type="project" value="InterPro"/>
</dbReference>
<accession>A0A4Y2G1L3</accession>
<dbReference type="PANTHER" id="PTHR10073">
    <property type="entry name" value="DNA MISMATCH REPAIR PROTEIN MLH, PMS, MUTL"/>
    <property type="match status" value="1"/>
</dbReference>
<dbReference type="GO" id="GO:0032389">
    <property type="term" value="C:MutLalpha complex"/>
    <property type="evidence" value="ECO:0007669"/>
    <property type="project" value="TreeGrafter"/>
</dbReference>
<dbReference type="FunFam" id="3.30.565.10:FF:000017">
    <property type="entry name" value="PMS1 homolog 1, mismatch repair system component"/>
    <property type="match status" value="1"/>
</dbReference>
<dbReference type="AlphaFoldDB" id="A0A4Y2G1L3"/>
<sequence>MSRIKELPKSTSHLLSCTQVITSVQSVVKELLENALDSHATSVEIKLENFGLEKIEVKDNGDGIIKDDILFVAKPHCTSKITSHLDLVKIITYGFRGEALAAICAVADLAITTKTADEEFGYTYTFDHNGNILSSEPCPCNQGTSVVVTNLFNNVPVRKQLYRPEKKKKEELRIIEDILVAFGCILTRIRFVLYHNRNLIWQKSVVDRTIDGLRLALGDAADYMEDCEYVDEETQLIGSQVFNEDNTFPFNPLHFPPHPLSVGVKVCSHVTLDQ</sequence>
<dbReference type="EMBL" id="BGPR01001146">
    <property type="protein sequence ID" value="GBM46666.1"/>
    <property type="molecule type" value="Genomic_DNA"/>
</dbReference>
<dbReference type="PANTHER" id="PTHR10073:SF54">
    <property type="entry name" value="PMS1 PROTEIN HOMOLOG 1"/>
    <property type="match status" value="1"/>
</dbReference>
<dbReference type="CDD" id="cd16926">
    <property type="entry name" value="HATPase_MutL-MLH-PMS-like"/>
    <property type="match status" value="1"/>
</dbReference>
<dbReference type="SUPFAM" id="SSF55874">
    <property type="entry name" value="ATPase domain of HSP90 chaperone/DNA topoisomerase II/histidine kinase"/>
    <property type="match status" value="1"/>
</dbReference>
<dbReference type="OrthoDB" id="10254304at2759"/>
<evidence type="ECO:0000313" key="2">
    <source>
        <dbReference type="EMBL" id="GBM46666.1"/>
    </source>
</evidence>
<keyword evidence="3" id="KW-1185">Reference proteome</keyword>
<dbReference type="InterPro" id="IPR038973">
    <property type="entry name" value="MutL/Mlh/Pms-like"/>
</dbReference>
<gene>
    <name evidence="2" type="primary">PMS1_2</name>
    <name evidence="2" type="ORF">AVEN_261047_1</name>
</gene>
<dbReference type="InterPro" id="IPR002099">
    <property type="entry name" value="MutL/Mlh/PMS"/>
</dbReference>
<dbReference type="InterPro" id="IPR014762">
    <property type="entry name" value="DNA_mismatch_repair_CS"/>
</dbReference>
<dbReference type="GO" id="GO:0016887">
    <property type="term" value="F:ATP hydrolysis activity"/>
    <property type="evidence" value="ECO:0007669"/>
    <property type="project" value="InterPro"/>
</dbReference>
<name>A0A4Y2G1L3_ARAVE</name>
<dbReference type="InterPro" id="IPR036890">
    <property type="entry name" value="HATPase_C_sf"/>
</dbReference>
<dbReference type="NCBIfam" id="TIGR00585">
    <property type="entry name" value="mutl"/>
    <property type="match status" value="1"/>
</dbReference>